<dbReference type="RefSeq" id="WP_316974051.1">
    <property type="nucleotide sequence ID" value="NZ_JAWIIJ010000008.1"/>
</dbReference>
<sequence>MQNLKVMVVEDEATMRELLRDMLYQAGATRVVESEDVEGARAAFASERYEIVMLDLGLPDGDGHELMEEFKRSQPDQHIVLVTADDSIESIQKAISAGANGYVVKPYSQEKIHDVVNNYAMVHGGEANMIQGGLKRRH</sequence>
<keyword evidence="5" id="KW-1185">Reference proteome</keyword>
<evidence type="ECO:0000313" key="4">
    <source>
        <dbReference type="EMBL" id="MDV2079508.1"/>
    </source>
</evidence>
<comment type="caution">
    <text evidence="4">The sequence shown here is derived from an EMBL/GenBank/DDBJ whole genome shotgun (WGS) entry which is preliminary data.</text>
</comment>
<reference evidence="4 5" key="1">
    <citation type="submission" date="2023-10" db="EMBL/GenBank/DDBJ databases">
        <title>Characteristics and mechanism of a salt-tolerant marine origin heterotrophic nitrifying- aerobic denitrifying bacteria Marinobacter xestospongiae HN1.</title>
        <authorList>
            <person name="Qi R."/>
        </authorList>
    </citation>
    <scope>NUCLEOTIDE SEQUENCE [LARGE SCALE GENOMIC DNA]</scope>
    <source>
        <strain evidence="4 5">HN1</strain>
    </source>
</reference>
<proteinExistence type="predicted"/>
<dbReference type="CDD" id="cd00156">
    <property type="entry name" value="REC"/>
    <property type="match status" value="1"/>
</dbReference>
<dbReference type="InterPro" id="IPR001789">
    <property type="entry name" value="Sig_transdc_resp-reg_receiver"/>
</dbReference>
<evidence type="ECO:0000313" key="5">
    <source>
        <dbReference type="Proteomes" id="UP001269819"/>
    </source>
</evidence>
<organism evidence="4 5">
    <name type="scientific">Marinobacter xestospongiae</name>
    <dbReference type="NCBI Taxonomy" id="994319"/>
    <lineage>
        <taxon>Bacteria</taxon>
        <taxon>Pseudomonadati</taxon>
        <taxon>Pseudomonadota</taxon>
        <taxon>Gammaproteobacteria</taxon>
        <taxon>Pseudomonadales</taxon>
        <taxon>Marinobacteraceae</taxon>
        <taxon>Marinobacter</taxon>
    </lineage>
</organism>
<dbReference type="InterPro" id="IPR011006">
    <property type="entry name" value="CheY-like_superfamily"/>
</dbReference>
<evidence type="ECO:0000256" key="2">
    <source>
        <dbReference type="PROSITE-ProRule" id="PRU00169"/>
    </source>
</evidence>
<gene>
    <name evidence="4" type="ORF">RYS15_12515</name>
</gene>
<feature type="modified residue" description="4-aspartylphosphate" evidence="2">
    <location>
        <position position="55"/>
    </location>
</feature>
<dbReference type="PROSITE" id="PS50110">
    <property type="entry name" value="RESPONSE_REGULATORY"/>
    <property type="match status" value="1"/>
</dbReference>
<dbReference type="InterPro" id="IPR050595">
    <property type="entry name" value="Bact_response_regulator"/>
</dbReference>
<accession>A0ABU3VYX9</accession>
<dbReference type="Gene3D" id="3.40.50.2300">
    <property type="match status" value="1"/>
</dbReference>
<dbReference type="SUPFAM" id="SSF52172">
    <property type="entry name" value="CheY-like"/>
    <property type="match status" value="1"/>
</dbReference>
<feature type="domain" description="Response regulatory" evidence="3">
    <location>
        <begin position="5"/>
        <end position="120"/>
    </location>
</feature>
<keyword evidence="1 2" id="KW-0597">Phosphoprotein</keyword>
<dbReference type="EMBL" id="JAWIIJ010000008">
    <property type="protein sequence ID" value="MDV2079508.1"/>
    <property type="molecule type" value="Genomic_DNA"/>
</dbReference>
<dbReference type="Pfam" id="PF00072">
    <property type="entry name" value="Response_reg"/>
    <property type="match status" value="1"/>
</dbReference>
<dbReference type="PANTHER" id="PTHR44591:SF25">
    <property type="entry name" value="CHEMOTAXIS TWO-COMPONENT RESPONSE REGULATOR"/>
    <property type="match status" value="1"/>
</dbReference>
<dbReference type="Proteomes" id="UP001269819">
    <property type="component" value="Unassembled WGS sequence"/>
</dbReference>
<evidence type="ECO:0000256" key="1">
    <source>
        <dbReference type="ARBA" id="ARBA00022553"/>
    </source>
</evidence>
<name>A0ABU3VYX9_9GAMM</name>
<dbReference type="SMART" id="SM00448">
    <property type="entry name" value="REC"/>
    <property type="match status" value="1"/>
</dbReference>
<protein>
    <submittedName>
        <fullName evidence="4">Response regulator</fullName>
    </submittedName>
</protein>
<dbReference type="PANTHER" id="PTHR44591">
    <property type="entry name" value="STRESS RESPONSE REGULATOR PROTEIN 1"/>
    <property type="match status" value="1"/>
</dbReference>
<evidence type="ECO:0000259" key="3">
    <source>
        <dbReference type="PROSITE" id="PS50110"/>
    </source>
</evidence>